<comment type="caution">
    <text evidence="3">The sequence shown here is derived from an EMBL/GenBank/DDBJ whole genome shotgun (WGS) entry which is preliminary data.</text>
</comment>
<keyword evidence="2" id="KW-0732">Signal</keyword>
<feature type="signal peptide" evidence="2">
    <location>
        <begin position="1"/>
        <end position="24"/>
    </location>
</feature>
<protein>
    <recommendedName>
        <fullName evidence="5">Lipoprotein</fullName>
    </recommendedName>
</protein>
<evidence type="ECO:0000313" key="4">
    <source>
        <dbReference type="Proteomes" id="UP001589836"/>
    </source>
</evidence>
<evidence type="ECO:0000256" key="1">
    <source>
        <dbReference type="SAM" id="MobiDB-lite"/>
    </source>
</evidence>
<evidence type="ECO:0000313" key="3">
    <source>
        <dbReference type="EMBL" id="MFC0524947.1"/>
    </source>
</evidence>
<evidence type="ECO:0000256" key="2">
    <source>
        <dbReference type="SAM" id="SignalP"/>
    </source>
</evidence>
<dbReference type="PROSITE" id="PS51257">
    <property type="entry name" value="PROKAR_LIPOPROTEIN"/>
    <property type="match status" value="1"/>
</dbReference>
<reference evidence="3 4" key="1">
    <citation type="submission" date="2024-09" db="EMBL/GenBank/DDBJ databases">
        <authorList>
            <person name="Sun Q."/>
            <person name="Mori K."/>
        </authorList>
    </citation>
    <scope>NUCLEOTIDE SEQUENCE [LARGE SCALE GENOMIC DNA]</scope>
    <source>
        <strain evidence="3 4">NCAIM B.02529</strain>
    </source>
</reference>
<organism evidence="3 4">
    <name type="scientific">Pontibacillus salicampi</name>
    <dbReference type="NCBI Taxonomy" id="1449801"/>
    <lineage>
        <taxon>Bacteria</taxon>
        <taxon>Bacillati</taxon>
        <taxon>Bacillota</taxon>
        <taxon>Bacilli</taxon>
        <taxon>Bacillales</taxon>
        <taxon>Bacillaceae</taxon>
        <taxon>Pontibacillus</taxon>
    </lineage>
</organism>
<name>A0ABV6LRB1_9BACI</name>
<accession>A0ABV6LRB1</accession>
<dbReference type="RefSeq" id="WP_377349540.1">
    <property type="nucleotide sequence ID" value="NZ_JBHLTP010000012.1"/>
</dbReference>
<sequence length="205" mass="23106">MKRKPIIVMLFALPLVLAAGCSQAEGEQDSTKTKEETQPISTDDSHEKEEAEFNSTEADKSSKEQNQDHENSGVPLDMEELDNYSSNQIEYARVWLQLGANQEIDELNVRHIPKGKKVNPDDETSESYPEDVIQLSGSRLVDGSVTYSGNGDGTINVYNVPLRWDGKYPAGEDFYHDIITQTKQVYIDTGDEQKVIRLIEMQKVH</sequence>
<feature type="chain" id="PRO_5047380734" description="Lipoprotein" evidence="2">
    <location>
        <begin position="25"/>
        <end position="205"/>
    </location>
</feature>
<feature type="region of interest" description="Disordered" evidence="1">
    <location>
        <begin position="22"/>
        <end position="78"/>
    </location>
</feature>
<keyword evidence="4" id="KW-1185">Reference proteome</keyword>
<proteinExistence type="predicted"/>
<dbReference type="EMBL" id="JBHLTP010000012">
    <property type="protein sequence ID" value="MFC0524947.1"/>
    <property type="molecule type" value="Genomic_DNA"/>
</dbReference>
<feature type="compositionally biased region" description="Basic and acidic residues" evidence="1">
    <location>
        <begin position="29"/>
        <end position="71"/>
    </location>
</feature>
<dbReference type="Proteomes" id="UP001589836">
    <property type="component" value="Unassembled WGS sequence"/>
</dbReference>
<evidence type="ECO:0008006" key="5">
    <source>
        <dbReference type="Google" id="ProtNLM"/>
    </source>
</evidence>
<gene>
    <name evidence="3" type="ORF">ACFFGV_15315</name>
</gene>